<reference evidence="2" key="2">
    <citation type="journal article" date="2023" name="IMA Fungus">
        <title>Comparative genomic study of the Penicillium genus elucidates a diverse pangenome and 15 lateral gene transfer events.</title>
        <authorList>
            <person name="Petersen C."/>
            <person name="Sorensen T."/>
            <person name="Nielsen M.R."/>
            <person name="Sondergaard T.E."/>
            <person name="Sorensen J.L."/>
            <person name="Fitzpatrick D.A."/>
            <person name="Frisvad J.C."/>
            <person name="Nielsen K.L."/>
        </authorList>
    </citation>
    <scope>NUCLEOTIDE SEQUENCE</scope>
    <source>
        <strain evidence="2">IBT 34128</strain>
    </source>
</reference>
<evidence type="ECO:0000256" key="1">
    <source>
        <dbReference type="SAM" id="Phobius"/>
    </source>
</evidence>
<organism evidence="2 3">
    <name type="scientific">Penicillium alfredii</name>
    <dbReference type="NCBI Taxonomy" id="1506179"/>
    <lineage>
        <taxon>Eukaryota</taxon>
        <taxon>Fungi</taxon>
        <taxon>Dikarya</taxon>
        <taxon>Ascomycota</taxon>
        <taxon>Pezizomycotina</taxon>
        <taxon>Eurotiomycetes</taxon>
        <taxon>Eurotiomycetidae</taxon>
        <taxon>Eurotiales</taxon>
        <taxon>Aspergillaceae</taxon>
        <taxon>Penicillium</taxon>
    </lineage>
</organism>
<comment type="caution">
    <text evidence="2">The sequence shown here is derived from an EMBL/GenBank/DDBJ whole genome shotgun (WGS) entry which is preliminary data.</text>
</comment>
<dbReference type="GeneID" id="81393098"/>
<evidence type="ECO:0000313" key="2">
    <source>
        <dbReference type="EMBL" id="KAJ5106001.1"/>
    </source>
</evidence>
<name>A0A9W9FT62_9EURO</name>
<dbReference type="Proteomes" id="UP001141434">
    <property type="component" value="Unassembled WGS sequence"/>
</dbReference>
<keyword evidence="1" id="KW-0472">Membrane</keyword>
<keyword evidence="1" id="KW-1133">Transmembrane helix</keyword>
<evidence type="ECO:0000313" key="3">
    <source>
        <dbReference type="Proteomes" id="UP001141434"/>
    </source>
</evidence>
<protein>
    <submittedName>
        <fullName evidence="2">Uncharacterized protein</fullName>
    </submittedName>
</protein>
<reference evidence="2" key="1">
    <citation type="submission" date="2022-11" db="EMBL/GenBank/DDBJ databases">
        <authorList>
            <person name="Petersen C."/>
        </authorList>
    </citation>
    <scope>NUCLEOTIDE SEQUENCE</scope>
    <source>
        <strain evidence="2">IBT 34128</strain>
    </source>
</reference>
<keyword evidence="1" id="KW-0812">Transmembrane</keyword>
<dbReference type="RefSeq" id="XP_056514997.1">
    <property type="nucleotide sequence ID" value="XM_056653930.1"/>
</dbReference>
<proteinExistence type="predicted"/>
<sequence length="92" mass="10432">MAEPTDKSTPRFQGFYEPPAPPVILSYCYFATLAFGYAANIMVFWYFTELWLLALGRGATNAQNVSGRHTQEGRNQFSFLYGAKQLVHRTDS</sequence>
<dbReference type="AlphaFoldDB" id="A0A9W9FT62"/>
<feature type="transmembrane region" description="Helical" evidence="1">
    <location>
        <begin position="24"/>
        <end position="47"/>
    </location>
</feature>
<gene>
    <name evidence="2" type="ORF">NUU61_003348</name>
</gene>
<accession>A0A9W9FT62</accession>
<keyword evidence="3" id="KW-1185">Reference proteome</keyword>
<dbReference type="EMBL" id="JAPMSZ010000004">
    <property type="protein sequence ID" value="KAJ5106001.1"/>
    <property type="molecule type" value="Genomic_DNA"/>
</dbReference>